<name>A0A363UJ46_9GAMM</name>
<gene>
    <name evidence="2" type="ORF">DEH80_11670</name>
</gene>
<accession>A0A363UJ46</accession>
<dbReference type="InterPro" id="IPR019925">
    <property type="entry name" value="DNA_repair_protein_predicted"/>
</dbReference>
<sequence>MGQPPEHRLPLPLTYTAPHACRVFRVLTLTSTESRARIRRTQAALAARDAGQSVWESPQILSLDRWLSDTWAASWPDEQVLHPVQELAQWMACVEADPLGEQLLSSRSIARQLRAADRLVASYHLNLDQAPAWTPEQAAFQRWHRALASERQARGELTQAALPQAFVQRLQAGAIQAPATLRLDLSSAYRLSPAQQQALDALAQAGTHIESAPTGGACPPPEARRFADAQQERIACAQAMAAQLRDLDAAATPPRLVIAVANPDTERVALNDALQTTLGITAAHRVPPAWRTDQPPQLADNPWAAAALDILSLRLWDNSLSQLSRLLLSGALWSAERRLDCARLERRLRERCAPRIHLQDLVTQSGPDAPACWQQLRGVVADEPRQASPGEWVRHFQRRLEALGWGAAPDQASAAWQSAEAVREALQQLAVLDRALGAISQTAAVSWLRECLRARRFAPRVEALQPIVICDFAAAAELPADHRWILGADEAGVLGRRLNQPFIARELLGEAQVPGATPTTQLAAATALTRAWGEDTQSLTLSVADLDDTGAERRPTQLIDPPVEWTAATASQQAHTASAPLDMQPEPALPAVEDPLAEGIRGGTGLLKACAQSLFAAMAQYRIGAEPLDEPGHGLSPLLQGQLIHAVLAAVWEQLGDSQRLQALDEAAIRERVASALDSHLPDTMPQSRFPRFVIEAERARIGRLVIAWMLHEQRRSEPFTVLAHERSAELVFEGLPLSLRVDRLDRVLSRDGERLLIIDYKTGKDVKPGGWQADRLNEPQLPLYATPEALAALHIDRADGIAFAHVHAYRRRLASATNWAARLIDGDPTPRGQSDFDELLTQTHARLRWLTQAFLSGQADYTPGSLKDSPLAVLVRDEAIHDETDASS</sequence>
<dbReference type="EMBL" id="QEQK01000010">
    <property type="protein sequence ID" value="PWN55446.1"/>
    <property type="molecule type" value="Genomic_DNA"/>
</dbReference>
<keyword evidence="3" id="KW-1185">Reference proteome</keyword>
<dbReference type="NCBIfam" id="TIGR03623">
    <property type="entry name" value="probable DNA repair protein"/>
    <property type="match status" value="1"/>
</dbReference>
<dbReference type="Pfam" id="PF12705">
    <property type="entry name" value="PDDEXK_1"/>
    <property type="match status" value="1"/>
</dbReference>
<dbReference type="Proteomes" id="UP000251800">
    <property type="component" value="Unassembled WGS sequence"/>
</dbReference>
<dbReference type="OrthoDB" id="9761147at2"/>
<evidence type="ECO:0000313" key="2">
    <source>
        <dbReference type="EMBL" id="PWN55446.1"/>
    </source>
</evidence>
<dbReference type="InterPro" id="IPR038726">
    <property type="entry name" value="PDDEXK_AddAB-type"/>
</dbReference>
<comment type="caution">
    <text evidence="2">The sequence shown here is derived from an EMBL/GenBank/DDBJ whole genome shotgun (WGS) entry which is preliminary data.</text>
</comment>
<reference evidence="2 3" key="1">
    <citation type="submission" date="2018-05" db="EMBL/GenBank/DDBJ databases">
        <title>Abyssibacter profundi OUC007T gen. nov., sp. nov, a marine bacterium isolated from seawater of the Mariana Trench.</title>
        <authorList>
            <person name="Zhou S."/>
        </authorList>
    </citation>
    <scope>NUCLEOTIDE SEQUENCE [LARGE SCALE GENOMIC DNA]</scope>
    <source>
        <strain evidence="2 3">OUC007</strain>
    </source>
</reference>
<evidence type="ECO:0000259" key="1">
    <source>
        <dbReference type="Pfam" id="PF12705"/>
    </source>
</evidence>
<proteinExistence type="predicted"/>
<dbReference type="AlphaFoldDB" id="A0A363UJ46"/>
<feature type="domain" description="PD-(D/E)XK endonuclease-like" evidence="1">
    <location>
        <begin position="611"/>
        <end position="787"/>
    </location>
</feature>
<organism evidence="2 3">
    <name type="scientific">Abyssibacter profundi</name>
    <dbReference type="NCBI Taxonomy" id="2182787"/>
    <lineage>
        <taxon>Bacteria</taxon>
        <taxon>Pseudomonadati</taxon>
        <taxon>Pseudomonadota</taxon>
        <taxon>Gammaproteobacteria</taxon>
        <taxon>Chromatiales</taxon>
        <taxon>Oceanococcaceae</taxon>
        <taxon>Abyssibacter</taxon>
    </lineage>
</organism>
<evidence type="ECO:0000313" key="3">
    <source>
        <dbReference type="Proteomes" id="UP000251800"/>
    </source>
</evidence>
<protein>
    <recommendedName>
        <fullName evidence="1">PD-(D/E)XK endonuclease-like domain-containing protein</fullName>
    </recommendedName>
</protein>